<name>A0AA96IYG8_9VIRU</name>
<sequence length="132" mass="14766">MEVNSEINADGNRSEFTMTGISHDWKKTEKVVVIDACFDLKQRDQSGIVEPVYYVSLSHNDAPFLQLRVPITKVYETNMKGLDVMHIPLRDVNITEADEINVKLLGASGRRIENPGAWSILFTPVVPASPPQ</sequence>
<proteinExistence type="predicted"/>
<gene>
    <name evidence="1" type="ORF">MarDSR_167</name>
</gene>
<reference evidence="1" key="1">
    <citation type="submission" date="2023-07" db="EMBL/GenBank/DDBJ databases">
        <authorList>
            <person name="Xia Y."/>
        </authorList>
    </citation>
    <scope>NUCLEOTIDE SEQUENCE</scope>
    <source>
        <strain evidence="1">E</strain>
    </source>
</reference>
<accession>A0AA96IYG8</accession>
<protein>
    <submittedName>
        <fullName evidence="1">Uncharacterized protein</fullName>
    </submittedName>
</protein>
<evidence type="ECO:0000313" key="1">
    <source>
        <dbReference type="EMBL" id="WNL50206.1"/>
    </source>
</evidence>
<organism evidence="1">
    <name type="scientific">Marseillevirus sp</name>
    <dbReference type="NCBI Taxonomy" id="2809551"/>
    <lineage>
        <taxon>Viruses</taxon>
        <taxon>Varidnaviria</taxon>
        <taxon>Bamfordvirae</taxon>
        <taxon>Nucleocytoviricota</taxon>
        <taxon>Megaviricetes</taxon>
        <taxon>Pimascovirales</taxon>
        <taxon>Pimascovirales incertae sedis</taxon>
        <taxon>Marseilleviridae</taxon>
        <taxon>Marseillevirus</taxon>
    </lineage>
</organism>
<dbReference type="EMBL" id="OR343189">
    <property type="protein sequence ID" value="WNL50206.1"/>
    <property type="molecule type" value="Genomic_DNA"/>
</dbReference>